<accession>A0A0C9WIN7</accession>
<dbReference type="Pfam" id="PF05699">
    <property type="entry name" value="Dimer_Tnp_hAT"/>
    <property type="match status" value="1"/>
</dbReference>
<evidence type="ECO:0000259" key="1">
    <source>
        <dbReference type="Pfam" id="PF05699"/>
    </source>
</evidence>
<reference evidence="2 3" key="1">
    <citation type="submission" date="2014-04" db="EMBL/GenBank/DDBJ databases">
        <authorList>
            <consortium name="DOE Joint Genome Institute"/>
            <person name="Kuo A."/>
            <person name="Kohler A."/>
            <person name="Nagy L.G."/>
            <person name="Floudas D."/>
            <person name="Copeland A."/>
            <person name="Barry K.W."/>
            <person name="Cichocki N."/>
            <person name="Veneault-Fourrey C."/>
            <person name="LaButti K."/>
            <person name="Lindquist E.A."/>
            <person name="Lipzen A."/>
            <person name="Lundell T."/>
            <person name="Morin E."/>
            <person name="Murat C."/>
            <person name="Sun H."/>
            <person name="Tunlid A."/>
            <person name="Henrissat B."/>
            <person name="Grigoriev I.V."/>
            <person name="Hibbett D.S."/>
            <person name="Martin F."/>
            <person name="Nordberg H.P."/>
            <person name="Cantor M.N."/>
            <person name="Hua S.X."/>
        </authorList>
    </citation>
    <scope>NUCLEOTIDE SEQUENCE [LARGE SCALE GENOMIC DNA]</scope>
    <source>
        <strain evidence="2 3">LaAM-08-1</strain>
    </source>
</reference>
<dbReference type="GO" id="GO:0046983">
    <property type="term" value="F:protein dimerization activity"/>
    <property type="evidence" value="ECO:0007669"/>
    <property type="project" value="InterPro"/>
</dbReference>
<keyword evidence="3" id="KW-1185">Reference proteome</keyword>
<feature type="domain" description="HAT C-terminal dimerisation" evidence="1">
    <location>
        <begin position="111"/>
        <end position="191"/>
    </location>
</feature>
<proteinExistence type="predicted"/>
<reference evidence="3" key="2">
    <citation type="submission" date="2015-01" db="EMBL/GenBank/DDBJ databases">
        <title>Evolutionary Origins and Diversification of the Mycorrhizal Mutualists.</title>
        <authorList>
            <consortium name="DOE Joint Genome Institute"/>
            <consortium name="Mycorrhizal Genomics Consortium"/>
            <person name="Kohler A."/>
            <person name="Kuo A."/>
            <person name="Nagy L.G."/>
            <person name="Floudas D."/>
            <person name="Copeland A."/>
            <person name="Barry K.W."/>
            <person name="Cichocki N."/>
            <person name="Veneault-Fourrey C."/>
            <person name="LaButti K."/>
            <person name="Lindquist E.A."/>
            <person name="Lipzen A."/>
            <person name="Lundell T."/>
            <person name="Morin E."/>
            <person name="Murat C."/>
            <person name="Riley R."/>
            <person name="Ohm R."/>
            <person name="Sun H."/>
            <person name="Tunlid A."/>
            <person name="Henrissat B."/>
            <person name="Grigoriev I.V."/>
            <person name="Hibbett D.S."/>
            <person name="Martin F."/>
        </authorList>
    </citation>
    <scope>NUCLEOTIDE SEQUENCE [LARGE SCALE GENOMIC DNA]</scope>
    <source>
        <strain evidence="3">LaAM-08-1</strain>
    </source>
</reference>
<dbReference type="HOGENOM" id="CLU_009123_9_0_1"/>
<evidence type="ECO:0000313" key="2">
    <source>
        <dbReference type="EMBL" id="KIJ93264.1"/>
    </source>
</evidence>
<gene>
    <name evidence="2" type="ORF">K443DRAFT_112297</name>
</gene>
<dbReference type="EMBL" id="KN838854">
    <property type="protein sequence ID" value="KIJ93264.1"/>
    <property type="molecule type" value="Genomic_DNA"/>
</dbReference>
<sequence>MINCIFTSPFAVLHPYYKLAYIKVLWGGPEEQAAEIAEGNPYAKDWQDEAKQIVECTMAEYWKTRPSAIINASNSSANEKTMSKAPRTLSEFDKHRETLLSNNAEEGWASELRRYLSTMQWDVKKETDIVEWWQNHAELYPTLSRIALDVLPSQASSVPCERVFSGTKQIATDRRACLGSTTFEELTILKSAWGPNVYDAAAWNAAQVEEVSLLDFEQMLADDTEGVEWDKDEVEGWNQWNDDFELVVRVVTYLFSVYTFNYATFWVF</sequence>
<dbReference type="OrthoDB" id="3262464at2759"/>
<dbReference type="AlphaFoldDB" id="A0A0C9WIN7"/>
<evidence type="ECO:0000313" key="3">
    <source>
        <dbReference type="Proteomes" id="UP000054477"/>
    </source>
</evidence>
<dbReference type="PANTHER" id="PTHR23272">
    <property type="entry name" value="BED FINGER-RELATED"/>
    <property type="match status" value="1"/>
</dbReference>
<name>A0A0C9WIN7_9AGAR</name>
<dbReference type="InterPro" id="IPR012337">
    <property type="entry name" value="RNaseH-like_sf"/>
</dbReference>
<dbReference type="SUPFAM" id="SSF53098">
    <property type="entry name" value="Ribonuclease H-like"/>
    <property type="match status" value="1"/>
</dbReference>
<organism evidence="2 3">
    <name type="scientific">Laccaria amethystina LaAM-08-1</name>
    <dbReference type="NCBI Taxonomy" id="1095629"/>
    <lineage>
        <taxon>Eukaryota</taxon>
        <taxon>Fungi</taxon>
        <taxon>Dikarya</taxon>
        <taxon>Basidiomycota</taxon>
        <taxon>Agaricomycotina</taxon>
        <taxon>Agaricomycetes</taxon>
        <taxon>Agaricomycetidae</taxon>
        <taxon>Agaricales</taxon>
        <taxon>Agaricineae</taxon>
        <taxon>Hydnangiaceae</taxon>
        <taxon>Laccaria</taxon>
    </lineage>
</organism>
<dbReference type="InterPro" id="IPR008906">
    <property type="entry name" value="HATC_C_dom"/>
</dbReference>
<dbReference type="Proteomes" id="UP000054477">
    <property type="component" value="Unassembled WGS sequence"/>
</dbReference>
<protein>
    <recommendedName>
        <fullName evidence="1">HAT C-terminal dimerisation domain-containing protein</fullName>
    </recommendedName>
</protein>